<comment type="caution">
    <text evidence="2">The sequence shown here is derived from an EMBL/GenBank/DDBJ whole genome shotgun (WGS) entry which is preliminary data.</text>
</comment>
<proteinExistence type="predicted"/>
<feature type="transmembrane region" description="Helical" evidence="1">
    <location>
        <begin position="16"/>
        <end position="36"/>
    </location>
</feature>
<gene>
    <name evidence="2" type="ORF">BSZ40_06180</name>
</gene>
<keyword evidence="3" id="KW-1185">Reference proteome</keyword>
<name>A0A1Q5PVU3_9ACTO</name>
<dbReference type="AlphaFoldDB" id="A0A1Q5PVU3"/>
<sequence>MDETSVGTPLTSRTRIGLLLTLLALTGGVYLTLLLITTPALQGFAPGHQLADLSPTGLSHAETVSLYEALGVEGRDYYQHIQLPVDMVYPALFMTSFGLLLAALTRYLGLPRPARLISLIPVLAGLSDWGENVCTWLALRAYPEVSPTLPQLGSWFSLTKTVGVMLTFVLALSFGIWALVRRRRLTATR</sequence>
<dbReference type="STRING" id="52770.BSZ40_06180"/>
<keyword evidence="1" id="KW-1133">Transmembrane helix</keyword>
<evidence type="ECO:0000313" key="3">
    <source>
        <dbReference type="Proteomes" id="UP000185612"/>
    </source>
</evidence>
<feature type="transmembrane region" description="Helical" evidence="1">
    <location>
        <begin position="87"/>
        <end position="104"/>
    </location>
</feature>
<dbReference type="EMBL" id="MQVS01000005">
    <property type="protein sequence ID" value="OKL51733.1"/>
    <property type="molecule type" value="Genomic_DNA"/>
</dbReference>
<reference evidence="3" key="1">
    <citation type="submission" date="2016-12" db="EMBL/GenBank/DDBJ databases">
        <authorList>
            <person name="Meng X."/>
        </authorList>
    </citation>
    <scope>NUCLEOTIDE SEQUENCE [LARGE SCALE GENOMIC DNA]</scope>
    <source>
        <strain evidence="3">DSM 20732</strain>
    </source>
</reference>
<keyword evidence="1" id="KW-0472">Membrane</keyword>
<accession>A0A1Q5PVU3</accession>
<dbReference type="Proteomes" id="UP000185612">
    <property type="component" value="Unassembled WGS sequence"/>
</dbReference>
<dbReference type="OrthoDB" id="5198105at2"/>
<evidence type="ECO:0000256" key="1">
    <source>
        <dbReference type="SAM" id="Phobius"/>
    </source>
</evidence>
<protein>
    <submittedName>
        <fullName evidence="2">Uncharacterized protein</fullName>
    </submittedName>
</protein>
<feature type="transmembrane region" description="Helical" evidence="1">
    <location>
        <begin position="162"/>
        <end position="180"/>
    </location>
</feature>
<keyword evidence="1" id="KW-0812">Transmembrane</keyword>
<organism evidence="2 3">
    <name type="scientific">Buchananella hordeovulneris</name>
    <dbReference type="NCBI Taxonomy" id="52770"/>
    <lineage>
        <taxon>Bacteria</taxon>
        <taxon>Bacillati</taxon>
        <taxon>Actinomycetota</taxon>
        <taxon>Actinomycetes</taxon>
        <taxon>Actinomycetales</taxon>
        <taxon>Actinomycetaceae</taxon>
        <taxon>Buchananella</taxon>
    </lineage>
</organism>
<dbReference type="RefSeq" id="WP_073824314.1">
    <property type="nucleotide sequence ID" value="NZ_JAUNKL010000097.1"/>
</dbReference>
<feature type="transmembrane region" description="Helical" evidence="1">
    <location>
        <begin position="116"/>
        <end position="142"/>
    </location>
</feature>
<evidence type="ECO:0000313" key="2">
    <source>
        <dbReference type="EMBL" id="OKL51733.1"/>
    </source>
</evidence>